<feature type="region of interest" description="Disordered" evidence="1">
    <location>
        <begin position="291"/>
        <end position="311"/>
    </location>
</feature>
<sequence length="441" mass="47615">MSLKILFVAGLNRKCFDSLVSLGLAYQWKSALWFLACISKRLLHFLGFDLRVDAFGLFFIRRIVLSSKQGLISQVQAENLWATVNSSRARQGSGAGGFASWARPPFWLNVSGTGIKIILRSRASVPAPREKSSLRKGAWFSQCLRTSLEFAVRLLALTVEALSIRLTEVVVITHTTATEKRSDSVDDACVEMCLSWSAIDASAKVLVDRTICLEFQSSQTTASVHADTFGSATVVRLTDFRVAIPHLLGRSEDGSGCPAANVFLGHISMAITPAARTILAMLSTSRSNEVKETIPAEQDVPRTPGSPDHTLPQSQLISITVLDVDLTVEPAALHDVVATGADLKAQGLSVRFPLEHSRRKLHWHGRSASSNRLERGMHIDSLKLHLFASKLTPAACLTCDGLDVSSTQGCCDAAHSCALSSGAGLRGSLCALGIELNKDHI</sequence>
<feature type="non-terminal residue" evidence="2">
    <location>
        <position position="441"/>
    </location>
</feature>
<evidence type="ECO:0000256" key="1">
    <source>
        <dbReference type="SAM" id="MobiDB-lite"/>
    </source>
</evidence>
<dbReference type="EMBL" id="GBEZ01004351">
    <property type="protein sequence ID" value="JAC80859.1"/>
    <property type="molecule type" value="Transcribed_RNA"/>
</dbReference>
<accession>A0A061SCS9</accession>
<protein>
    <submittedName>
        <fullName evidence="2">Uncharacterized protein</fullName>
    </submittedName>
</protein>
<reference evidence="2" key="1">
    <citation type="submission" date="2014-05" db="EMBL/GenBank/DDBJ databases">
        <title>The transcriptome of the halophilic microalga Tetraselmis sp. GSL018 isolated from the Great Salt Lake, Utah.</title>
        <authorList>
            <person name="Jinkerson R.E."/>
            <person name="D'Adamo S."/>
            <person name="Posewitz M.C."/>
        </authorList>
    </citation>
    <scope>NUCLEOTIDE SEQUENCE</scope>
    <source>
        <strain evidence="2">GSL018</strain>
    </source>
</reference>
<dbReference type="AlphaFoldDB" id="A0A061SCS9"/>
<gene>
    <name evidence="2" type="ORF">TSPGSL018_9263</name>
</gene>
<organism evidence="2">
    <name type="scientific">Tetraselmis sp. GSL018</name>
    <dbReference type="NCBI Taxonomy" id="582737"/>
    <lineage>
        <taxon>Eukaryota</taxon>
        <taxon>Viridiplantae</taxon>
        <taxon>Chlorophyta</taxon>
        <taxon>core chlorophytes</taxon>
        <taxon>Chlorodendrophyceae</taxon>
        <taxon>Chlorodendrales</taxon>
        <taxon>Chlorodendraceae</taxon>
        <taxon>Tetraselmis</taxon>
    </lineage>
</organism>
<proteinExistence type="predicted"/>
<evidence type="ECO:0000313" key="2">
    <source>
        <dbReference type="EMBL" id="JAC80859.1"/>
    </source>
</evidence>
<name>A0A061SCS9_9CHLO</name>